<reference evidence="4 5" key="1">
    <citation type="journal article" date="2018" name="BMC Genomics">
        <title>Genomic evidence for intraspecific hybridization in a clonal and extremely halotolerant yeast.</title>
        <authorList>
            <person name="Gostincar C."/>
            <person name="Stajich J.E."/>
            <person name="Zupancic J."/>
            <person name="Zalar P."/>
            <person name="Gunde-Cimerman N."/>
        </authorList>
    </citation>
    <scope>NUCLEOTIDE SEQUENCE [LARGE SCALE GENOMIC DNA]</scope>
    <source>
        <strain evidence="4 5">EXF-120</strain>
    </source>
</reference>
<feature type="transmembrane region" description="Helical" evidence="2">
    <location>
        <begin position="478"/>
        <end position="495"/>
    </location>
</feature>
<dbReference type="InterPro" id="IPR001810">
    <property type="entry name" value="F-box_dom"/>
</dbReference>
<feature type="transmembrane region" description="Helical" evidence="2">
    <location>
        <begin position="501"/>
        <end position="518"/>
    </location>
</feature>
<feature type="compositionally biased region" description="Basic and acidic residues" evidence="1">
    <location>
        <begin position="447"/>
        <end position="459"/>
    </location>
</feature>
<evidence type="ECO:0000313" key="4">
    <source>
        <dbReference type="EMBL" id="RMZ20701.1"/>
    </source>
</evidence>
<evidence type="ECO:0000313" key="5">
    <source>
        <dbReference type="Proteomes" id="UP000281677"/>
    </source>
</evidence>
<keyword evidence="2" id="KW-0812">Transmembrane</keyword>
<dbReference type="EMBL" id="QWIT01000764">
    <property type="protein sequence ID" value="RMZ20701.1"/>
    <property type="molecule type" value="Genomic_DNA"/>
</dbReference>
<organism evidence="4 5">
    <name type="scientific">Hortaea werneckii</name>
    <name type="common">Black yeast</name>
    <name type="synonym">Cladosporium werneckii</name>
    <dbReference type="NCBI Taxonomy" id="91943"/>
    <lineage>
        <taxon>Eukaryota</taxon>
        <taxon>Fungi</taxon>
        <taxon>Dikarya</taxon>
        <taxon>Ascomycota</taxon>
        <taxon>Pezizomycotina</taxon>
        <taxon>Dothideomycetes</taxon>
        <taxon>Dothideomycetidae</taxon>
        <taxon>Mycosphaerellales</taxon>
        <taxon>Teratosphaeriaceae</taxon>
        <taxon>Hortaea</taxon>
    </lineage>
</organism>
<dbReference type="VEuPathDB" id="FungiDB:BTJ68_15529"/>
<dbReference type="OrthoDB" id="3930311at2759"/>
<dbReference type="VEuPathDB" id="FungiDB:BTJ68_04435"/>
<name>A0A3M7I587_HORWE</name>
<dbReference type="AlphaFoldDB" id="A0A3M7I587"/>
<dbReference type="Gene3D" id="1.20.1280.50">
    <property type="match status" value="1"/>
</dbReference>
<feature type="region of interest" description="Disordered" evidence="1">
    <location>
        <begin position="1"/>
        <end position="67"/>
    </location>
</feature>
<protein>
    <recommendedName>
        <fullName evidence="3">F-box domain-containing protein</fullName>
    </recommendedName>
</protein>
<accession>A0A3M7I587</accession>
<comment type="caution">
    <text evidence="4">The sequence shown here is derived from an EMBL/GenBank/DDBJ whole genome shotgun (WGS) entry which is preliminary data.</text>
</comment>
<feature type="compositionally biased region" description="Polar residues" evidence="1">
    <location>
        <begin position="1"/>
        <end position="31"/>
    </location>
</feature>
<evidence type="ECO:0000256" key="1">
    <source>
        <dbReference type="SAM" id="MobiDB-lite"/>
    </source>
</evidence>
<evidence type="ECO:0000256" key="2">
    <source>
        <dbReference type="SAM" id="Phobius"/>
    </source>
</evidence>
<sequence>MPTQTLPTFGTSYPSEPASSLPHHQSATYVNSPPTPPYPSSLHPSSPLPPSSPPFTTTTTTTTSNAKIPHLPPELWLQIFPSILSSPENLTNLHLVCRAFHSLLTKHEGSLVRDLLRTQTVRFPFLSCGAALEGRQSVSQRERQRGKKASEGRAGGDGIDVRALLLDEARNLVFPLSLPSSSSSISAFTDLWSLHYRLARLEEYEEVWRRCVSWGPEFAWEKARWEGVHFAGMLALVRLGDVGGRGRLRVEDGGGRKGGELGGWGCGIDEDGGEDDVRISRQSPVSLSFSSSPSAGGTTEPPPFPSPEENGDKRFPFPPSSSLTSALESHTTRLVHLLALPPPTLALLLFKLHTALRLLRVLGPKPLRTTPSSSSVSSPHHRPGDSTTTPQEVGMAEVWYDGNGMGVTRCEVEVVAEECLLGFGPEVLVGLVENGAGDGDGDEEGEHGEGEGKWGDEQQKQLQRRRGLRRRGRWGRRYVFSRSVFFLFFFFGSFFWCKHPFLFSLFLFHFFFSSFVFCRHSPP</sequence>
<evidence type="ECO:0000259" key="3">
    <source>
        <dbReference type="Pfam" id="PF12937"/>
    </source>
</evidence>
<feature type="region of interest" description="Disordered" evidence="1">
    <location>
        <begin position="434"/>
        <end position="466"/>
    </location>
</feature>
<keyword evidence="2" id="KW-0472">Membrane</keyword>
<dbReference type="InterPro" id="IPR036047">
    <property type="entry name" value="F-box-like_dom_sf"/>
</dbReference>
<feature type="region of interest" description="Disordered" evidence="1">
    <location>
        <begin position="286"/>
        <end position="324"/>
    </location>
</feature>
<keyword evidence="2" id="KW-1133">Transmembrane helix</keyword>
<feature type="domain" description="F-box" evidence="3">
    <location>
        <begin position="68"/>
        <end position="105"/>
    </location>
</feature>
<gene>
    <name evidence="4" type="ORF">D0859_15291</name>
</gene>
<feature type="region of interest" description="Disordered" evidence="1">
    <location>
        <begin position="367"/>
        <end position="393"/>
    </location>
</feature>
<dbReference type="Pfam" id="PF12937">
    <property type="entry name" value="F-box-like"/>
    <property type="match status" value="1"/>
</dbReference>
<feature type="compositionally biased region" description="Low complexity" evidence="1">
    <location>
        <begin position="54"/>
        <end position="64"/>
    </location>
</feature>
<dbReference type="Proteomes" id="UP000281677">
    <property type="component" value="Unassembled WGS sequence"/>
</dbReference>
<proteinExistence type="predicted"/>
<dbReference type="SUPFAM" id="SSF81383">
    <property type="entry name" value="F-box domain"/>
    <property type="match status" value="1"/>
</dbReference>